<dbReference type="EMBL" id="CP096034">
    <property type="protein sequence ID" value="UPM55282.1"/>
    <property type="molecule type" value="Genomic_DNA"/>
</dbReference>
<dbReference type="Pfam" id="PF00583">
    <property type="entry name" value="Acetyltransf_1"/>
    <property type="match status" value="1"/>
</dbReference>
<sequence length="153" mass="17618">MLIFKLDNKDKKMANSILNVQLPAYKVEAKLINFEGIPQLKDNVESIRDSKEIFIGYVINNDLKGFLAYSEDDNEYQICRLVVHPSCFKRGIGRKLVNYFLNEIAKKKKVIVSTGSNNLPAINLYKTSGFKFYRKIEVAPNFFISLFENTSDH</sequence>
<dbReference type="InterPro" id="IPR016181">
    <property type="entry name" value="Acyl_CoA_acyltransferase"/>
</dbReference>
<keyword evidence="3" id="KW-1185">Reference proteome</keyword>
<feature type="domain" description="N-acetyltransferase" evidence="1">
    <location>
        <begin position="1"/>
        <end position="149"/>
    </location>
</feature>
<dbReference type="PROSITE" id="PS51186">
    <property type="entry name" value="GNAT"/>
    <property type="match status" value="1"/>
</dbReference>
<name>A0ABY4JP69_9BACI</name>
<organism evidence="2 3">
    <name type="scientific">Gottfriedia acidiceleris</name>
    <dbReference type="NCBI Taxonomy" id="371036"/>
    <lineage>
        <taxon>Bacteria</taxon>
        <taxon>Bacillati</taxon>
        <taxon>Bacillota</taxon>
        <taxon>Bacilli</taxon>
        <taxon>Bacillales</taxon>
        <taxon>Bacillaceae</taxon>
        <taxon>Gottfriedia</taxon>
    </lineage>
</organism>
<dbReference type="InterPro" id="IPR000182">
    <property type="entry name" value="GNAT_dom"/>
</dbReference>
<evidence type="ECO:0000313" key="2">
    <source>
        <dbReference type="EMBL" id="UPM55282.1"/>
    </source>
</evidence>
<proteinExistence type="predicted"/>
<dbReference type="Proteomes" id="UP000830639">
    <property type="component" value="Chromosome"/>
</dbReference>
<gene>
    <name evidence="2" type="ORF">MY490_05425</name>
</gene>
<dbReference type="Gene3D" id="3.40.630.30">
    <property type="match status" value="1"/>
</dbReference>
<reference evidence="2 3" key="1">
    <citation type="submission" date="2022-04" db="EMBL/GenBank/DDBJ databases">
        <title>Mechanism of arsenic methylation and mitigation arsenic toxicity by Bacillus sp. LH14 from an Arsenic-Contaminated Paddy Soil.</title>
        <authorList>
            <person name="Wang D."/>
        </authorList>
    </citation>
    <scope>NUCLEOTIDE SEQUENCE [LARGE SCALE GENOMIC DNA]</scope>
    <source>
        <strain evidence="2 3">LH14</strain>
    </source>
</reference>
<protein>
    <submittedName>
        <fullName evidence="2">GNAT family N-acetyltransferase</fullName>
    </submittedName>
</protein>
<evidence type="ECO:0000313" key="3">
    <source>
        <dbReference type="Proteomes" id="UP000830639"/>
    </source>
</evidence>
<dbReference type="SUPFAM" id="SSF55729">
    <property type="entry name" value="Acyl-CoA N-acyltransferases (Nat)"/>
    <property type="match status" value="1"/>
</dbReference>
<accession>A0ABY4JP69</accession>
<evidence type="ECO:0000259" key="1">
    <source>
        <dbReference type="PROSITE" id="PS51186"/>
    </source>
</evidence>
<dbReference type="RefSeq" id="WP_248268314.1">
    <property type="nucleotide sequence ID" value="NZ_CP096034.1"/>
</dbReference>
<dbReference type="CDD" id="cd04301">
    <property type="entry name" value="NAT_SF"/>
    <property type="match status" value="1"/>
</dbReference>